<dbReference type="GO" id="GO:0006353">
    <property type="term" value="P:DNA-templated transcription termination"/>
    <property type="evidence" value="ECO:0007669"/>
    <property type="project" value="UniProtKB-UniRule"/>
</dbReference>
<dbReference type="GO" id="GO:0006354">
    <property type="term" value="P:DNA-templated transcription elongation"/>
    <property type="evidence" value="ECO:0007669"/>
    <property type="project" value="UniProtKB-UniRule"/>
</dbReference>
<reference evidence="10" key="1">
    <citation type="journal article" date="2020" name="mSystems">
        <title>Genome- and Community-Level Interaction Insights into Carbon Utilization and Element Cycling Functions of Hydrothermarchaeota in Hydrothermal Sediment.</title>
        <authorList>
            <person name="Zhou Z."/>
            <person name="Liu Y."/>
            <person name="Xu W."/>
            <person name="Pan J."/>
            <person name="Luo Z.H."/>
            <person name="Li M."/>
        </authorList>
    </citation>
    <scope>NUCLEOTIDE SEQUENCE [LARGE SCALE GENOMIC DNA]</scope>
    <source>
        <strain evidence="10">HyVt-503</strain>
    </source>
</reference>
<dbReference type="HAMAP" id="MF_00948">
    <property type="entry name" value="NusG"/>
    <property type="match status" value="1"/>
</dbReference>
<organism evidence="10">
    <name type="scientific">Dissulfuribacter thermophilus</name>
    <dbReference type="NCBI Taxonomy" id="1156395"/>
    <lineage>
        <taxon>Bacteria</taxon>
        <taxon>Pseudomonadati</taxon>
        <taxon>Thermodesulfobacteriota</taxon>
        <taxon>Dissulfuribacteria</taxon>
        <taxon>Dissulfuribacterales</taxon>
        <taxon>Dissulfuribacteraceae</taxon>
        <taxon>Dissulfuribacter</taxon>
    </lineage>
</organism>
<dbReference type="CDD" id="cd09891">
    <property type="entry name" value="NGN_Bact_1"/>
    <property type="match status" value="1"/>
</dbReference>
<keyword evidence="1 5" id="KW-0806">Transcription termination</keyword>
<dbReference type="FunFam" id="2.30.30.30:FF:000002">
    <property type="entry name" value="Transcription termination/antitermination factor NusG"/>
    <property type="match status" value="1"/>
</dbReference>
<comment type="caution">
    <text evidence="10">The sequence shown here is derived from an EMBL/GenBank/DDBJ whole genome shotgun (WGS) entry which is preliminary data.</text>
</comment>
<dbReference type="EMBL" id="DRND01000138">
    <property type="protein sequence ID" value="HFC46566.1"/>
    <property type="molecule type" value="Genomic_DNA"/>
</dbReference>
<dbReference type="InterPro" id="IPR005824">
    <property type="entry name" value="KOW"/>
</dbReference>
<comment type="similarity">
    <text evidence="5 7">Belongs to the NusG family.</text>
</comment>
<feature type="domain" description="KOW" evidence="9">
    <location>
        <begin position="122"/>
        <end position="149"/>
    </location>
</feature>
<protein>
    <recommendedName>
        <fullName evidence="5 6">Transcription termination/antitermination protein NusG</fullName>
    </recommendedName>
</protein>
<keyword evidence="3 5" id="KW-0805">Transcription regulation</keyword>
<dbReference type="InterPro" id="IPR006645">
    <property type="entry name" value="NGN-like_dom"/>
</dbReference>
<dbReference type="Gene3D" id="3.30.70.940">
    <property type="entry name" value="NusG, N-terminal domain"/>
    <property type="match status" value="1"/>
</dbReference>
<dbReference type="Gene3D" id="2.30.30.30">
    <property type="match status" value="1"/>
</dbReference>
<dbReference type="PANTHER" id="PTHR30265:SF2">
    <property type="entry name" value="TRANSCRIPTION TERMINATION_ANTITERMINATION PROTEIN NUSG"/>
    <property type="match status" value="1"/>
</dbReference>
<dbReference type="InterPro" id="IPR001062">
    <property type="entry name" value="Transcrpt_antiterm_NusG"/>
</dbReference>
<dbReference type="PROSITE" id="PS01014">
    <property type="entry name" value="NUSG"/>
    <property type="match status" value="1"/>
</dbReference>
<proteinExistence type="inferred from homology"/>
<dbReference type="SMART" id="SM00739">
    <property type="entry name" value="KOW"/>
    <property type="match status" value="1"/>
</dbReference>
<gene>
    <name evidence="5 10" type="primary">nusG</name>
    <name evidence="10" type="ORF">ENJ63_01650</name>
</gene>
<dbReference type="CDD" id="cd06091">
    <property type="entry name" value="KOW_NusG"/>
    <property type="match status" value="1"/>
</dbReference>
<dbReference type="GO" id="GO:0032784">
    <property type="term" value="P:regulation of DNA-templated transcription elongation"/>
    <property type="evidence" value="ECO:0007669"/>
    <property type="project" value="InterPro"/>
</dbReference>
<evidence type="ECO:0000256" key="3">
    <source>
        <dbReference type="ARBA" id="ARBA00023015"/>
    </source>
</evidence>
<evidence type="ECO:0000313" key="10">
    <source>
        <dbReference type="EMBL" id="HFC46566.1"/>
    </source>
</evidence>
<dbReference type="GO" id="GO:0005829">
    <property type="term" value="C:cytosol"/>
    <property type="evidence" value="ECO:0007669"/>
    <property type="project" value="TreeGrafter"/>
</dbReference>
<dbReference type="InterPro" id="IPR008991">
    <property type="entry name" value="Translation_prot_SH3-like_sf"/>
</dbReference>
<name>A0A7V2SVA5_9BACT</name>
<feature type="domain" description="NusG-like N-terminal" evidence="8">
    <location>
        <begin position="2"/>
        <end position="110"/>
    </location>
</feature>
<evidence type="ECO:0000256" key="1">
    <source>
        <dbReference type="ARBA" id="ARBA00022472"/>
    </source>
</evidence>
<evidence type="ECO:0000256" key="7">
    <source>
        <dbReference type="RuleBase" id="RU000538"/>
    </source>
</evidence>
<dbReference type="InterPro" id="IPR047050">
    <property type="entry name" value="NGN"/>
</dbReference>
<evidence type="ECO:0000259" key="8">
    <source>
        <dbReference type="SMART" id="SM00738"/>
    </source>
</evidence>
<evidence type="ECO:0000256" key="6">
    <source>
        <dbReference type="NCBIfam" id="TIGR00922"/>
    </source>
</evidence>
<dbReference type="NCBIfam" id="TIGR00922">
    <property type="entry name" value="nusG"/>
    <property type="match status" value="1"/>
</dbReference>
<dbReference type="SUPFAM" id="SSF50104">
    <property type="entry name" value="Translation proteins SH3-like domain"/>
    <property type="match status" value="1"/>
</dbReference>
<dbReference type="InterPro" id="IPR015869">
    <property type="entry name" value="Transcrpt_antiterm_NusG_bac_CS"/>
</dbReference>
<keyword evidence="2 5" id="KW-0889">Transcription antitermination</keyword>
<dbReference type="Pfam" id="PF02357">
    <property type="entry name" value="NusG"/>
    <property type="match status" value="1"/>
</dbReference>
<dbReference type="InterPro" id="IPR036735">
    <property type="entry name" value="NGN_dom_sf"/>
</dbReference>
<dbReference type="InterPro" id="IPR014722">
    <property type="entry name" value="Rib_uL2_dom2"/>
</dbReference>
<dbReference type="InterPro" id="IPR043425">
    <property type="entry name" value="NusG-like"/>
</dbReference>
<dbReference type="SMART" id="SM00738">
    <property type="entry name" value="NGN"/>
    <property type="match status" value="1"/>
</dbReference>
<evidence type="ECO:0000259" key="9">
    <source>
        <dbReference type="SMART" id="SM00739"/>
    </source>
</evidence>
<evidence type="ECO:0000256" key="5">
    <source>
        <dbReference type="HAMAP-Rule" id="MF_00948"/>
    </source>
</evidence>
<comment type="function">
    <text evidence="5 7">Participates in transcription elongation, termination and antitermination.</text>
</comment>
<dbReference type="PANTHER" id="PTHR30265">
    <property type="entry name" value="RHO-INTERACTING TRANSCRIPTION TERMINATION FACTOR NUSG"/>
    <property type="match status" value="1"/>
</dbReference>
<dbReference type="Pfam" id="PF00467">
    <property type="entry name" value="KOW"/>
    <property type="match status" value="1"/>
</dbReference>
<dbReference type="SUPFAM" id="SSF82679">
    <property type="entry name" value="N-utilization substance G protein NusG, N-terminal domain"/>
    <property type="match status" value="1"/>
</dbReference>
<evidence type="ECO:0000256" key="4">
    <source>
        <dbReference type="ARBA" id="ARBA00023163"/>
    </source>
</evidence>
<dbReference type="PRINTS" id="PR00338">
    <property type="entry name" value="NUSGTNSCPFCT"/>
</dbReference>
<dbReference type="AlphaFoldDB" id="A0A7V2SVA5"/>
<dbReference type="Proteomes" id="UP000885797">
    <property type="component" value="Unassembled WGS sequence"/>
</dbReference>
<dbReference type="GO" id="GO:0031564">
    <property type="term" value="P:transcription antitermination"/>
    <property type="evidence" value="ECO:0007669"/>
    <property type="project" value="UniProtKB-UniRule"/>
</dbReference>
<keyword evidence="4 5" id="KW-0804">Transcription</keyword>
<evidence type="ECO:0000256" key="2">
    <source>
        <dbReference type="ARBA" id="ARBA00022814"/>
    </source>
</evidence>
<sequence length="177" mass="20286">MAHKWYIVHTYSGYEQRVKAALQERIRQHGLEKYFKEIIVPTEKVIEVVGGQKRTASRKVFPGYILIHMELNNETWHLVQNTPRVTGFVGGKDQPVPLPDEEAEKIVRQMEERSQKPVPKYHFEKGDNVIVTEGPFANFHGVVDEVKPEKGKVRVMVSIFGRATPVELEFAHVQKAG</sequence>
<accession>A0A7V2SVA5</accession>